<protein>
    <submittedName>
        <fullName evidence="5">Winged helix-turn-helix transcriptional regulator</fullName>
    </submittedName>
</protein>
<name>A0ABX7GX06_9GAMM</name>
<dbReference type="InterPro" id="IPR036390">
    <property type="entry name" value="WH_DNA-bd_sf"/>
</dbReference>
<evidence type="ECO:0000313" key="6">
    <source>
        <dbReference type="Proteomes" id="UP000663181"/>
    </source>
</evidence>
<keyword evidence="3" id="KW-0804">Transcription</keyword>
<keyword evidence="1" id="KW-0805">Transcription regulation</keyword>
<dbReference type="PRINTS" id="PR00598">
    <property type="entry name" value="HTHMARR"/>
</dbReference>
<dbReference type="InterPro" id="IPR000835">
    <property type="entry name" value="HTH_MarR-typ"/>
</dbReference>
<evidence type="ECO:0000256" key="2">
    <source>
        <dbReference type="ARBA" id="ARBA00023125"/>
    </source>
</evidence>
<dbReference type="SUPFAM" id="SSF46785">
    <property type="entry name" value="Winged helix' DNA-binding domain"/>
    <property type="match status" value="1"/>
</dbReference>
<proteinExistence type="predicted"/>
<evidence type="ECO:0000256" key="1">
    <source>
        <dbReference type="ARBA" id="ARBA00023015"/>
    </source>
</evidence>
<dbReference type="InterPro" id="IPR023187">
    <property type="entry name" value="Tscrpt_reg_MarR-type_CS"/>
</dbReference>
<accession>A0ABX7GX06</accession>
<dbReference type="PANTHER" id="PTHR33164:SF101">
    <property type="entry name" value="TRANSCRIPTIONAL REPRESSOR MPRA"/>
    <property type="match status" value="1"/>
</dbReference>
<dbReference type="PROSITE" id="PS01117">
    <property type="entry name" value="HTH_MARR_1"/>
    <property type="match status" value="1"/>
</dbReference>
<dbReference type="Pfam" id="PF13463">
    <property type="entry name" value="HTH_27"/>
    <property type="match status" value="1"/>
</dbReference>
<gene>
    <name evidence="5" type="ORF">ISN74_05655</name>
</gene>
<evidence type="ECO:0000259" key="4">
    <source>
        <dbReference type="PROSITE" id="PS50995"/>
    </source>
</evidence>
<evidence type="ECO:0000313" key="5">
    <source>
        <dbReference type="EMBL" id="QRN54840.1"/>
    </source>
</evidence>
<dbReference type="Proteomes" id="UP000663181">
    <property type="component" value="Chromosome"/>
</dbReference>
<evidence type="ECO:0000256" key="3">
    <source>
        <dbReference type="ARBA" id="ARBA00023163"/>
    </source>
</evidence>
<dbReference type="PANTHER" id="PTHR33164">
    <property type="entry name" value="TRANSCRIPTIONAL REGULATOR, MARR FAMILY"/>
    <property type="match status" value="1"/>
</dbReference>
<dbReference type="RefSeq" id="WP_188798210.1">
    <property type="nucleotide sequence ID" value="NZ_BMIZ01000001.1"/>
</dbReference>
<dbReference type="InterPro" id="IPR039422">
    <property type="entry name" value="MarR/SlyA-like"/>
</dbReference>
<dbReference type="Gene3D" id="1.10.10.10">
    <property type="entry name" value="Winged helix-like DNA-binding domain superfamily/Winged helix DNA-binding domain"/>
    <property type="match status" value="1"/>
</dbReference>
<dbReference type="SMART" id="SM00347">
    <property type="entry name" value="HTH_MARR"/>
    <property type="match status" value="1"/>
</dbReference>
<organism evidence="5 6">
    <name type="scientific">Dyella caseinilytica</name>
    <dbReference type="NCBI Taxonomy" id="1849581"/>
    <lineage>
        <taxon>Bacteria</taxon>
        <taxon>Pseudomonadati</taxon>
        <taxon>Pseudomonadota</taxon>
        <taxon>Gammaproteobacteria</taxon>
        <taxon>Lysobacterales</taxon>
        <taxon>Rhodanobacteraceae</taxon>
        <taxon>Dyella</taxon>
    </lineage>
</organism>
<reference evidence="5 6" key="1">
    <citation type="submission" date="2020-10" db="EMBL/GenBank/DDBJ databases">
        <title>Phylogeny of dyella-like bacteria.</title>
        <authorList>
            <person name="Fu J."/>
        </authorList>
    </citation>
    <scope>NUCLEOTIDE SEQUENCE [LARGE SCALE GENOMIC DNA]</scope>
    <source>
        <strain evidence="5 6">DHOB09</strain>
    </source>
</reference>
<keyword evidence="2" id="KW-0238">DNA-binding</keyword>
<keyword evidence="6" id="KW-1185">Reference proteome</keyword>
<dbReference type="EMBL" id="CP064030">
    <property type="protein sequence ID" value="QRN54840.1"/>
    <property type="molecule type" value="Genomic_DNA"/>
</dbReference>
<sequence>MLANKQVNRYIVSWRTNFYVIVFDELVALVKLSITIQSSDGIVPARENSLKNTDTTDHPVFPPQYLRDAYLSRFPPAAMQRLEMVFALKSANQQIANVLNEWLADTAGSPARFQALALLWAAGDRPLPHQEIIALLQVKRATVSALMYSLEQDGLVQSVGDQKDRRRLLATITEKGREAVTSAMGRNAIRLQNALADLSPEELALFQSLLNRIKDGFLQVASERADS</sequence>
<dbReference type="InterPro" id="IPR036388">
    <property type="entry name" value="WH-like_DNA-bd_sf"/>
</dbReference>
<dbReference type="PROSITE" id="PS50995">
    <property type="entry name" value="HTH_MARR_2"/>
    <property type="match status" value="1"/>
</dbReference>
<feature type="domain" description="HTH marR-type" evidence="4">
    <location>
        <begin position="81"/>
        <end position="215"/>
    </location>
</feature>